<name>A0ABN7SFS9_OIKDI</name>
<reference evidence="1 2" key="1">
    <citation type="submission" date="2021-04" db="EMBL/GenBank/DDBJ databases">
        <authorList>
            <person name="Bliznina A."/>
        </authorList>
    </citation>
    <scope>NUCLEOTIDE SEQUENCE [LARGE SCALE GENOMIC DNA]</scope>
</reference>
<sequence length="151" mass="17639">MSKNQKACRMRVNDSIVETSMLDTSNEEKENETRDRFETRKASTLKKLIMDVECFCERRTLRRFSSRWFQSFQIAGLGESTAWKRLKFSESDTPSEGYVPQTWDEFERSPQKTAKKVTFAEKLPTITKFGDSLKAKPKKKKKYPGFVSTEI</sequence>
<accession>A0ABN7SFS9</accession>
<evidence type="ECO:0000313" key="2">
    <source>
        <dbReference type="Proteomes" id="UP001158576"/>
    </source>
</evidence>
<organism evidence="1 2">
    <name type="scientific">Oikopleura dioica</name>
    <name type="common">Tunicate</name>
    <dbReference type="NCBI Taxonomy" id="34765"/>
    <lineage>
        <taxon>Eukaryota</taxon>
        <taxon>Metazoa</taxon>
        <taxon>Chordata</taxon>
        <taxon>Tunicata</taxon>
        <taxon>Appendicularia</taxon>
        <taxon>Copelata</taxon>
        <taxon>Oikopleuridae</taxon>
        <taxon>Oikopleura</taxon>
    </lineage>
</organism>
<dbReference type="Proteomes" id="UP001158576">
    <property type="component" value="Chromosome XSR"/>
</dbReference>
<protein>
    <submittedName>
        <fullName evidence="1">Oidioi.mRNA.OKI2018_I69.XSR.g16342.t1.cds</fullName>
    </submittedName>
</protein>
<keyword evidence="2" id="KW-1185">Reference proteome</keyword>
<evidence type="ECO:0000313" key="1">
    <source>
        <dbReference type="EMBL" id="CAG5099205.1"/>
    </source>
</evidence>
<gene>
    <name evidence="1" type="ORF">OKIOD_LOCUS7900</name>
</gene>
<proteinExistence type="predicted"/>
<dbReference type="EMBL" id="OU015569">
    <property type="protein sequence ID" value="CAG5099205.1"/>
    <property type="molecule type" value="Genomic_DNA"/>
</dbReference>